<evidence type="ECO:0000256" key="1">
    <source>
        <dbReference type="SAM" id="Phobius"/>
    </source>
</evidence>
<proteinExistence type="predicted"/>
<dbReference type="PANTHER" id="PTHR39614">
    <property type="entry name" value="INTEGRAL MEMBRANE PROTEIN"/>
    <property type="match status" value="1"/>
</dbReference>
<evidence type="ECO:0000259" key="2">
    <source>
        <dbReference type="Pfam" id="PF20684"/>
    </source>
</evidence>
<feature type="transmembrane region" description="Helical" evidence="1">
    <location>
        <begin position="209"/>
        <end position="227"/>
    </location>
</feature>
<feature type="transmembrane region" description="Helical" evidence="1">
    <location>
        <begin position="247"/>
        <end position="270"/>
    </location>
</feature>
<keyword evidence="4" id="KW-1185">Reference proteome</keyword>
<feature type="transmembrane region" description="Helical" evidence="1">
    <location>
        <begin position="131"/>
        <end position="154"/>
    </location>
</feature>
<dbReference type="Pfam" id="PF20684">
    <property type="entry name" value="Fung_rhodopsin"/>
    <property type="match status" value="1"/>
</dbReference>
<dbReference type="Proteomes" id="UP001056384">
    <property type="component" value="Chromosome 4"/>
</dbReference>
<dbReference type="OrthoDB" id="3897607at2759"/>
<keyword evidence="1" id="KW-0472">Membrane</keyword>
<feature type="transmembrane region" description="Helical" evidence="1">
    <location>
        <begin position="22"/>
        <end position="42"/>
    </location>
</feature>
<protein>
    <recommendedName>
        <fullName evidence="2">Rhodopsin domain-containing protein</fullName>
    </recommendedName>
</protein>
<gene>
    <name evidence="3" type="ORF">Slin15195_G062170</name>
</gene>
<dbReference type="EMBL" id="CP099421">
    <property type="protein sequence ID" value="USW52898.1"/>
    <property type="molecule type" value="Genomic_DNA"/>
</dbReference>
<keyword evidence="1" id="KW-1133">Transmembrane helix</keyword>
<name>A0A9Q9ATH9_9PEZI</name>
<dbReference type="AlphaFoldDB" id="A0A9Q9ATH9"/>
<dbReference type="InterPro" id="IPR049326">
    <property type="entry name" value="Rhodopsin_dom_fungi"/>
</dbReference>
<organism evidence="3 4">
    <name type="scientific">Septoria linicola</name>
    <dbReference type="NCBI Taxonomy" id="215465"/>
    <lineage>
        <taxon>Eukaryota</taxon>
        <taxon>Fungi</taxon>
        <taxon>Dikarya</taxon>
        <taxon>Ascomycota</taxon>
        <taxon>Pezizomycotina</taxon>
        <taxon>Dothideomycetes</taxon>
        <taxon>Dothideomycetidae</taxon>
        <taxon>Mycosphaerellales</taxon>
        <taxon>Mycosphaerellaceae</taxon>
        <taxon>Septoria</taxon>
    </lineage>
</organism>
<dbReference type="PANTHER" id="PTHR39614:SF2">
    <property type="entry name" value="INTEGRAL MEMBRANE PROTEIN"/>
    <property type="match status" value="1"/>
</dbReference>
<feature type="transmembrane region" description="Helical" evidence="1">
    <location>
        <begin position="96"/>
        <end position="119"/>
    </location>
</feature>
<feature type="domain" description="Rhodopsin" evidence="2">
    <location>
        <begin position="41"/>
        <end position="271"/>
    </location>
</feature>
<feature type="transmembrane region" description="Helical" evidence="1">
    <location>
        <begin position="54"/>
        <end position="76"/>
    </location>
</feature>
<accession>A0A9Q9ATH9</accession>
<evidence type="ECO:0000313" key="3">
    <source>
        <dbReference type="EMBL" id="USW52898.1"/>
    </source>
</evidence>
<reference evidence="3" key="1">
    <citation type="submission" date="2022-06" db="EMBL/GenBank/DDBJ databases">
        <title>Complete genome sequences of two strains of the flax pathogen Septoria linicola.</title>
        <authorList>
            <person name="Lapalu N."/>
            <person name="Simon A."/>
            <person name="Demenou B."/>
            <person name="Paumier D."/>
            <person name="Guillot M.-P."/>
            <person name="Gout L."/>
            <person name="Valade R."/>
        </authorList>
    </citation>
    <scope>NUCLEOTIDE SEQUENCE</scope>
    <source>
        <strain evidence="3">SE15195</strain>
    </source>
</reference>
<evidence type="ECO:0000313" key="4">
    <source>
        <dbReference type="Proteomes" id="UP001056384"/>
    </source>
</evidence>
<feature type="transmembrane region" description="Helical" evidence="1">
    <location>
        <begin position="174"/>
        <end position="197"/>
    </location>
</feature>
<sequence length="375" mass="40981">MESSELLYPPLASITPTDRRGILWVIGVICLAHIYLTLALRLTVRWRRFQLDDYAITGACGLVLCQSGVVFAGLALGLGRADIVEDGARAAMAWRLFLASEALFISAIFVAKAGVLLTVEGLLARDMTVRIVFRCTLGAVAVMGLGSLLAITIGCGGHSLLTEETAQCSQESRWIAVAIIDSISEVWGFSLFCWVVWSLQMKATYKLTASAMIGLRLFCVAFAAVHAHRITLFEQSSLPSVTIIKPLVWQNLSLVWSLISAMAVALKPFLKDFHTGMGMDLGHVAESNYGSGSKKFTKQGYMLHDMSPNGSKGSKAAQEDTVVEVEPDSTNYLTDDNQYVAEIYHEGRKPSVGSMRSEDPIIRKQVDYDVTYHAT</sequence>
<keyword evidence="1" id="KW-0812">Transmembrane</keyword>